<gene>
    <name evidence="1" type="ORF">UR91_C0007G0008</name>
</gene>
<dbReference type="Gene3D" id="3.30.1490.300">
    <property type="match status" value="1"/>
</dbReference>
<name>A0A0G0D6Y0_9BACT</name>
<reference evidence="1 2" key="1">
    <citation type="journal article" date="2015" name="Nature">
        <title>rRNA introns, odd ribosomes, and small enigmatic genomes across a large radiation of phyla.</title>
        <authorList>
            <person name="Brown C.T."/>
            <person name="Hug L.A."/>
            <person name="Thomas B.C."/>
            <person name="Sharon I."/>
            <person name="Castelle C.J."/>
            <person name="Singh A."/>
            <person name="Wilkins M.J."/>
            <person name="Williams K.H."/>
            <person name="Banfield J.F."/>
        </authorList>
    </citation>
    <scope>NUCLEOTIDE SEQUENCE [LARGE SCALE GENOMIC DNA]</scope>
</reference>
<dbReference type="EMBL" id="LBQZ01000007">
    <property type="protein sequence ID" value="KKP89048.1"/>
    <property type="molecule type" value="Genomic_DNA"/>
</dbReference>
<accession>A0A0G0D6Y0</accession>
<evidence type="ECO:0008006" key="3">
    <source>
        <dbReference type="Google" id="ProtNLM"/>
    </source>
</evidence>
<organism evidence="1 2">
    <name type="scientific">Candidatus Nomurabacteria bacterium GW2011_GWC2_35_8</name>
    <dbReference type="NCBI Taxonomy" id="1618752"/>
    <lineage>
        <taxon>Bacteria</taxon>
        <taxon>Candidatus Nomuraibacteriota</taxon>
    </lineage>
</organism>
<dbReference type="Gene3D" id="3.30.420.40">
    <property type="match status" value="2"/>
</dbReference>
<evidence type="ECO:0000313" key="1">
    <source>
        <dbReference type="EMBL" id="KKP89048.1"/>
    </source>
</evidence>
<proteinExistence type="predicted"/>
<comment type="caution">
    <text evidence="1">The sequence shown here is derived from an EMBL/GenBank/DDBJ whole genome shotgun (WGS) entry which is preliminary data.</text>
</comment>
<evidence type="ECO:0000313" key="2">
    <source>
        <dbReference type="Proteomes" id="UP000034798"/>
    </source>
</evidence>
<dbReference type="AlphaFoldDB" id="A0A0G0D6Y0"/>
<sequence length="397" mass="44937">MGIFSGNKKKDKLVLVFDIGSSSVGGVLFFTQNSGIPKIVFSVREPIAIEGNIEADRFLYLTIKSLETVASQIHKSGIGVPEEIFCVLSSPWHISQTRVIRLEKNTPFIFTPKLALDLIKKEIVLFEEEYSEKYPDIKSPIRSIEFKNTKIMLNGYETSKPLDQKTKELEMTLFVSISPEQILKNIEKTINRHFHVKEIKFSSFTMASFAIVRDTFANQDSFLLIDIGGEVTDISMVKGNVLCESISFPLGINFMIRGVAFSSLASLNEARSLISLFKDNHAVESTIKKIGPIIEKLRMDWLSNFQESLSRLSKDISVPATIYLVVDKELANFFSETIKTEQFNQYTLTESKFKVVFLDAEVFHTMATFKESIKRDSVLIIDSIYINRFLINPSTSG</sequence>
<dbReference type="Proteomes" id="UP000034798">
    <property type="component" value="Unassembled WGS sequence"/>
</dbReference>
<protein>
    <recommendedName>
        <fullName evidence="3">Cell division protein FtsA</fullName>
    </recommendedName>
</protein>